<dbReference type="EMBL" id="JAZDUA010000494">
    <property type="protein sequence ID" value="KAK7791816.1"/>
    <property type="molecule type" value="Genomic_DNA"/>
</dbReference>
<proteinExistence type="inferred from homology"/>
<evidence type="ECO:0008006" key="7">
    <source>
        <dbReference type="Google" id="ProtNLM"/>
    </source>
</evidence>
<name>A0AAN9V8W2_9ORTH</name>
<dbReference type="AlphaFoldDB" id="A0AAN9V8W2"/>
<evidence type="ECO:0000256" key="1">
    <source>
        <dbReference type="ARBA" id="ARBA00007563"/>
    </source>
</evidence>
<keyword evidence="2" id="KW-0970">Cilium biogenesis/degradation</keyword>
<dbReference type="EMBL" id="JAZDUA010000436">
    <property type="protein sequence ID" value="KAK7792662.1"/>
    <property type="molecule type" value="Genomic_DNA"/>
</dbReference>
<evidence type="ECO:0000313" key="4">
    <source>
        <dbReference type="EMBL" id="KAK7791816.1"/>
    </source>
</evidence>
<reference evidence="5 6" key="1">
    <citation type="submission" date="2024-03" db="EMBL/GenBank/DDBJ databases">
        <title>The genome assembly and annotation of the cricket Gryllus longicercus Weissman &amp; Gray.</title>
        <authorList>
            <person name="Szrajer S."/>
            <person name="Gray D."/>
            <person name="Ylla G."/>
        </authorList>
    </citation>
    <scope>NUCLEOTIDE SEQUENCE [LARGE SCALE GENOMIC DNA]</scope>
    <source>
        <strain evidence="5">DAG 2021-001</strain>
        <tissue evidence="5">Whole body minus gut</tissue>
    </source>
</reference>
<dbReference type="GO" id="GO:0030991">
    <property type="term" value="C:intraciliary transport particle A"/>
    <property type="evidence" value="ECO:0007669"/>
    <property type="project" value="InterPro"/>
</dbReference>
<accession>A0AAN9V8W2</accession>
<evidence type="ECO:0000256" key="3">
    <source>
        <dbReference type="SAM" id="MobiDB-lite"/>
    </source>
</evidence>
<keyword evidence="6" id="KW-1185">Reference proteome</keyword>
<evidence type="ECO:0000313" key="5">
    <source>
        <dbReference type="EMBL" id="KAK7792662.1"/>
    </source>
</evidence>
<dbReference type="Proteomes" id="UP001378592">
    <property type="component" value="Unassembled WGS sequence"/>
</dbReference>
<gene>
    <name evidence="4" type="ORF">R5R35_001238</name>
    <name evidence="5" type="ORF">R5R35_005120</name>
</gene>
<organism evidence="5 6">
    <name type="scientific">Gryllus longicercus</name>
    <dbReference type="NCBI Taxonomy" id="2509291"/>
    <lineage>
        <taxon>Eukaryota</taxon>
        <taxon>Metazoa</taxon>
        <taxon>Ecdysozoa</taxon>
        <taxon>Arthropoda</taxon>
        <taxon>Hexapoda</taxon>
        <taxon>Insecta</taxon>
        <taxon>Pterygota</taxon>
        <taxon>Neoptera</taxon>
        <taxon>Polyneoptera</taxon>
        <taxon>Orthoptera</taxon>
        <taxon>Ensifera</taxon>
        <taxon>Gryllidea</taxon>
        <taxon>Grylloidea</taxon>
        <taxon>Gryllidae</taxon>
        <taxon>Gryllinae</taxon>
        <taxon>Gryllus</taxon>
    </lineage>
</organism>
<feature type="compositionally biased region" description="Low complexity" evidence="3">
    <location>
        <begin position="35"/>
        <end position="49"/>
    </location>
</feature>
<dbReference type="Pfam" id="PF15305">
    <property type="entry name" value="IFT43"/>
    <property type="match status" value="1"/>
</dbReference>
<sequence length="215" mass="23621">MDWNTELEISRKSAPKKGRRAGINIPFGSQGNETSSSSLTGMDSSPLSSAGSNRSSKRVDSQPVAPPRSRKTGGWAEEAIKSGKRKNGSSNLIEQERFQSPDRMKKNDSDDDIPLIPDLDDLQDDQLGSQIAQAPSVAINRVATYKELDSDLFRHAAFTTIDDVNLQLLAKCLSPENDLKEKDESWTWDLLFTDVASQLHTDWELEASGGAILSN</sequence>
<comment type="similarity">
    <text evidence="1">Belongs to the IFT43 family.</text>
</comment>
<evidence type="ECO:0000313" key="6">
    <source>
        <dbReference type="Proteomes" id="UP001378592"/>
    </source>
</evidence>
<dbReference type="PANTHER" id="PTHR33724">
    <property type="entry name" value="INTRAFLAGELLAR TRANSPORT PROTEIN 43 HOMOLOG"/>
    <property type="match status" value="1"/>
</dbReference>
<protein>
    <recommendedName>
        <fullName evidence="7">Intraflagellar transport protein 43 homolog</fullName>
    </recommendedName>
</protein>
<feature type="region of interest" description="Disordered" evidence="3">
    <location>
        <begin position="1"/>
        <end position="116"/>
    </location>
</feature>
<dbReference type="GO" id="GO:0035721">
    <property type="term" value="P:intraciliary retrograde transport"/>
    <property type="evidence" value="ECO:0007669"/>
    <property type="project" value="TreeGrafter"/>
</dbReference>
<evidence type="ECO:0000256" key="2">
    <source>
        <dbReference type="ARBA" id="ARBA00022794"/>
    </source>
</evidence>
<dbReference type="PANTHER" id="PTHR33724:SF1">
    <property type="entry name" value="INTRAFLAGELLAR TRANSPORT PROTEIN 43 HOMOLOG"/>
    <property type="match status" value="1"/>
</dbReference>
<feature type="compositionally biased region" description="Basic and acidic residues" evidence="3">
    <location>
        <begin position="94"/>
        <end position="108"/>
    </location>
</feature>
<comment type="caution">
    <text evidence="5">The sequence shown here is derived from an EMBL/GenBank/DDBJ whole genome shotgun (WGS) entry which is preliminary data.</text>
</comment>
<dbReference type="GO" id="GO:0005929">
    <property type="term" value="C:cilium"/>
    <property type="evidence" value="ECO:0007669"/>
    <property type="project" value="TreeGrafter"/>
</dbReference>
<dbReference type="InterPro" id="IPR029302">
    <property type="entry name" value="IFT43"/>
</dbReference>